<proteinExistence type="predicted"/>
<evidence type="ECO:0000313" key="2">
    <source>
        <dbReference type="EMBL" id="ADD68933.1"/>
    </source>
</evidence>
<dbReference type="AlphaFoldDB" id="D4H2E2"/>
<dbReference type="EMBL" id="CP001968">
    <property type="protein sequence ID" value="ADD68933.1"/>
    <property type="molecule type" value="Genomic_DNA"/>
</dbReference>
<dbReference type="InParanoid" id="D4H2E2"/>
<protein>
    <submittedName>
        <fullName evidence="2">Cytoplasmic chaperone TorD family protein</fullName>
    </submittedName>
</protein>
<organism evidence="2 3">
    <name type="scientific">Denitrovibrio acetiphilus (strain DSM 12809 / NBRC 114555 / N2460)</name>
    <dbReference type="NCBI Taxonomy" id="522772"/>
    <lineage>
        <taxon>Bacteria</taxon>
        <taxon>Pseudomonadati</taxon>
        <taxon>Deferribacterota</taxon>
        <taxon>Deferribacteres</taxon>
        <taxon>Deferribacterales</taxon>
        <taxon>Geovibrionaceae</taxon>
        <taxon>Denitrovibrio</taxon>
    </lineage>
</organism>
<name>D4H2E2_DENA2</name>
<keyword evidence="1" id="KW-0143">Chaperone</keyword>
<dbReference type="OrthoDB" id="9795302at2"/>
<reference evidence="2 3" key="1">
    <citation type="journal article" date="2010" name="Stand. Genomic Sci.">
        <title>Complete genome sequence of Denitrovibrio acetiphilus type strain (N2460).</title>
        <authorList>
            <person name="Kiss H."/>
            <person name="Lang E."/>
            <person name="Lapidus A."/>
            <person name="Copeland A."/>
            <person name="Nolan M."/>
            <person name="Glavina Del Rio T."/>
            <person name="Chen F."/>
            <person name="Lucas S."/>
            <person name="Tice H."/>
            <person name="Cheng J.F."/>
            <person name="Han C."/>
            <person name="Goodwin L."/>
            <person name="Pitluck S."/>
            <person name="Liolios K."/>
            <person name="Pati A."/>
            <person name="Ivanova N."/>
            <person name="Mavromatis K."/>
            <person name="Chen A."/>
            <person name="Palaniappan K."/>
            <person name="Land M."/>
            <person name="Hauser L."/>
            <person name="Chang Y.J."/>
            <person name="Jeffries C.D."/>
            <person name="Detter J.C."/>
            <person name="Brettin T."/>
            <person name="Spring S."/>
            <person name="Rohde M."/>
            <person name="Goker M."/>
            <person name="Woyke T."/>
            <person name="Bristow J."/>
            <person name="Eisen J.A."/>
            <person name="Markowitz V."/>
            <person name="Hugenholtz P."/>
            <person name="Kyrpides N.C."/>
            <person name="Klenk H.P."/>
        </authorList>
    </citation>
    <scope>NUCLEOTIDE SEQUENCE [LARGE SCALE GENOMIC DNA]</scope>
    <source>
        <strain evidence="3">DSM 12809 / NBRC 114555 / N2460</strain>
    </source>
</reference>
<dbReference type="InterPro" id="IPR020945">
    <property type="entry name" value="DMSO/NO3_reduct_chaperone"/>
</dbReference>
<dbReference type="SUPFAM" id="SSF89155">
    <property type="entry name" value="TorD-like"/>
    <property type="match status" value="1"/>
</dbReference>
<gene>
    <name evidence="2" type="ordered locus">Dacet_2171</name>
</gene>
<dbReference type="InterPro" id="IPR036411">
    <property type="entry name" value="TorD-like_sf"/>
</dbReference>
<dbReference type="Proteomes" id="UP000002012">
    <property type="component" value="Chromosome"/>
</dbReference>
<dbReference type="PANTHER" id="PTHR34227:SF1">
    <property type="entry name" value="DIMETHYL SULFOXIDE REDUCTASE CHAPERONE-RELATED"/>
    <property type="match status" value="1"/>
</dbReference>
<dbReference type="eggNOG" id="COG3381">
    <property type="taxonomic scope" value="Bacteria"/>
</dbReference>
<dbReference type="PaxDb" id="522772-Dacet_2171"/>
<dbReference type="Gene3D" id="1.10.3480.10">
    <property type="entry name" value="TorD-like"/>
    <property type="match status" value="1"/>
</dbReference>
<dbReference type="PANTHER" id="PTHR34227">
    <property type="entry name" value="CHAPERONE PROTEIN YCDY"/>
    <property type="match status" value="1"/>
</dbReference>
<dbReference type="HOGENOM" id="CLU_077650_0_0_0"/>
<sequence>MNKVVDSEIYLEMMAAFSFFNKVLLDAPDKEYMQSVKGNLELFEEWPFSDDDSVKGLKILIEYMKKYDDEAFPALLDNFNKLFIGPGHLFAPPWESVYKEQDKTIFGAATLEVRKRYKKFGIEINNLNKEPDDHIAYECAYLNYLCAGAASAEDSEDIKAEIIDFIKEHPMTWVDEFTDLMLANSLTDFYKGIAYMLRGSFKETVRLLQK</sequence>
<evidence type="ECO:0000313" key="3">
    <source>
        <dbReference type="Proteomes" id="UP000002012"/>
    </source>
</evidence>
<accession>D4H2E2</accession>
<dbReference type="InterPro" id="IPR050289">
    <property type="entry name" value="TorD/DmsD_chaperones"/>
</dbReference>
<keyword evidence="3" id="KW-1185">Reference proteome</keyword>
<evidence type="ECO:0000256" key="1">
    <source>
        <dbReference type="ARBA" id="ARBA00023186"/>
    </source>
</evidence>
<dbReference type="RefSeq" id="WP_013011436.1">
    <property type="nucleotide sequence ID" value="NC_013943.1"/>
</dbReference>
<dbReference type="FunCoup" id="D4H2E2">
    <property type="interactions" value="17"/>
</dbReference>
<dbReference type="Pfam" id="PF02613">
    <property type="entry name" value="Nitrate_red_del"/>
    <property type="match status" value="1"/>
</dbReference>
<dbReference type="KEGG" id="dap:Dacet_2171"/>
<dbReference type="STRING" id="522772.Dacet_2171"/>